<keyword evidence="1" id="KW-0732">Signal</keyword>
<accession>A0A0K1PVS0</accession>
<protein>
    <submittedName>
        <fullName evidence="2">Rhs family protein</fullName>
    </submittedName>
</protein>
<organism evidence="2 3">
    <name type="scientific">Labilithrix luteola</name>
    <dbReference type="NCBI Taxonomy" id="1391654"/>
    <lineage>
        <taxon>Bacteria</taxon>
        <taxon>Pseudomonadati</taxon>
        <taxon>Myxococcota</taxon>
        <taxon>Polyangia</taxon>
        <taxon>Polyangiales</taxon>
        <taxon>Labilitrichaceae</taxon>
        <taxon>Labilithrix</taxon>
    </lineage>
</organism>
<dbReference type="Gene3D" id="2.120.10.80">
    <property type="entry name" value="Kelch-type beta propeller"/>
    <property type="match status" value="1"/>
</dbReference>
<name>A0A0K1PVS0_9BACT</name>
<evidence type="ECO:0000256" key="1">
    <source>
        <dbReference type="SAM" id="SignalP"/>
    </source>
</evidence>
<feature type="chain" id="PRO_5005466696" evidence="1">
    <location>
        <begin position="32"/>
        <end position="628"/>
    </location>
</feature>
<dbReference type="STRING" id="1391654.AKJ09_04294"/>
<sequence>MALARPRRVTPRSALLLAGALLCAVATSCSKDPTFEDRTVYVYAPRACPVSQSDAFSVVYAGGDFQPSADQPPTAKLFLRDVGSVMTELPAQTRSLLFDVSQQSETAAWRGLAEVGSSGPINVLVWPSGQTCNLTRSVENRVDSTLGVFGRGIMVAGGVTAGGGVVPHTFVGDLGTGIVEPLALGLGTRRSHPTITAFREPGQDGAVSALVAGGQDPDSKMPLSTAEVYVPNAGQRGDIGDFERTRIELSSPRAQHGAVVLATGETLLVGGVGNGGQPLTTMDLVDPKTRQSRSDGIALLAVARSNPIVLRLANGEILVASGTAASGALIPTLEWFAPDASRPTKRPIDLVTGRQEGFVPLEGGGALAVIAPKDDAADFKTVWVVSADGTLEAATPIPPNELDVVRLFEGPEGAPLLWTGKHWMRWQPWEGAFRTIDDATSPGPSTEAIASGDKGLALWIDDRAEAGAFIAGFRFATRSRFGPAPNPMLIAGPGGMAPDRLADQPGGAIHFTDRGLELGPGASAFVTDLTFADIDIELDVTTPPPYVVLRGDDAEELEVGGVACAFGQNATRSLSIQRRGAQITVRADDGEPRICPTSLDAGVRIAVGLRGASGADPTIGRNLRVIRR</sequence>
<gene>
    <name evidence="2" type="ORF">AKJ09_04294</name>
</gene>
<dbReference type="KEGG" id="llu:AKJ09_04294"/>
<dbReference type="PROSITE" id="PS51257">
    <property type="entry name" value="PROKAR_LIPOPROTEIN"/>
    <property type="match status" value="1"/>
</dbReference>
<dbReference type="EMBL" id="CP012333">
    <property type="protein sequence ID" value="AKU97630.1"/>
    <property type="molecule type" value="Genomic_DNA"/>
</dbReference>
<dbReference type="AlphaFoldDB" id="A0A0K1PVS0"/>
<feature type="signal peptide" evidence="1">
    <location>
        <begin position="1"/>
        <end position="31"/>
    </location>
</feature>
<reference evidence="2 3" key="1">
    <citation type="submission" date="2015-08" db="EMBL/GenBank/DDBJ databases">
        <authorList>
            <person name="Babu N.S."/>
            <person name="Beckwith C.J."/>
            <person name="Beseler K.G."/>
            <person name="Brison A."/>
            <person name="Carone J.V."/>
            <person name="Caskin T.P."/>
            <person name="Diamond M."/>
            <person name="Durham M.E."/>
            <person name="Foxe J.M."/>
            <person name="Go M."/>
            <person name="Henderson B.A."/>
            <person name="Jones I.B."/>
            <person name="McGettigan J.A."/>
            <person name="Micheletti S.J."/>
            <person name="Nasrallah M.E."/>
            <person name="Ortiz D."/>
            <person name="Piller C.R."/>
            <person name="Privatt S.R."/>
            <person name="Schneider S.L."/>
            <person name="Sharp S."/>
            <person name="Smith T.C."/>
            <person name="Stanton J.D."/>
            <person name="Ullery H.E."/>
            <person name="Wilson R.J."/>
            <person name="Serrano M.G."/>
            <person name="Buck G."/>
            <person name="Lee V."/>
            <person name="Wang Y."/>
            <person name="Carvalho R."/>
            <person name="Voegtly L."/>
            <person name="Shi R."/>
            <person name="Duckworth R."/>
            <person name="Johnson A."/>
            <person name="Loviza R."/>
            <person name="Walstead R."/>
            <person name="Shah Z."/>
            <person name="Kiflezghi M."/>
            <person name="Wade K."/>
            <person name="Ball S.L."/>
            <person name="Bradley K.W."/>
            <person name="Asai D.J."/>
            <person name="Bowman C.A."/>
            <person name="Russell D.A."/>
            <person name="Pope W.H."/>
            <person name="Jacobs-Sera D."/>
            <person name="Hendrix R.W."/>
            <person name="Hatfull G.F."/>
        </authorList>
    </citation>
    <scope>NUCLEOTIDE SEQUENCE [LARGE SCALE GENOMIC DNA]</scope>
    <source>
        <strain evidence="2 3">DSM 27648</strain>
    </source>
</reference>
<evidence type="ECO:0000313" key="2">
    <source>
        <dbReference type="EMBL" id="AKU97630.1"/>
    </source>
</evidence>
<dbReference type="InterPro" id="IPR015915">
    <property type="entry name" value="Kelch-typ_b-propeller"/>
</dbReference>
<evidence type="ECO:0000313" key="3">
    <source>
        <dbReference type="Proteomes" id="UP000064967"/>
    </source>
</evidence>
<dbReference type="SUPFAM" id="SSF117281">
    <property type="entry name" value="Kelch motif"/>
    <property type="match status" value="1"/>
</dbReference>
<proteinExistence type="predicted"/>
<dbReference type="Proteomes" id="UP000064967">
    <property type="component" value="Chromosome"/>
</dbReference>
<keyword evidence="3" id="KW-1185">Reference proteome</keyword>